<reference evidence="1 2" key="1">
    <citation type="submission" date="2016-03" db="EMBL/GenBank/DDBJ databases">
        <title>Cyphomyrmex costatus WGS genome.</title>
        <authorList>
            <person name="Nygaard S."/>
            <person name="Hu H."/>
            <person name="Boomsma J."/>
            <person name="Zhang G."/>
        </authorList>
    </citation>
    <scope>NUCLEOTIDE SEQUENCE [LARGE SCALE GENOMIC DNA]</scope>
    <source>
        <strain evidence="1">MS0001</strain>
        <tissue evidence="1">Whole body</tissue>
    </source>
</reference>
<protein>
    <submittedName>
        <fullName evidence="1">Uncharacterized protein</fullName>
    </submittedName>
</protein>
<name>A0A195CIL6_9HYME</name>
<organism evidence="1 2">
    <name type="scientific">Cyphomyrmex costatus</name>
    <dbReference type="NCBI Taxonomy" id="456900"/>
    <lineage>
        <taxon>Eukaryota</taxon>
        <taxon>Metazoa</taxon>
        <taxon>Ecdysozoa</taxon>
        <taxon>Arthropoda</taxon>
        <taxon>Hexapoda</taxon>
        <taxon>Insecta</taxon>
        <taxon>Pterygota</taxon>
        <taxon>Neoptera</taxon>
        <taxon>Endopterygota</taxon>
        <taxon>Hymenoptera</taxon>
        <taxon>Apocrita</taxon>
        <taxon>Aculeata</taxon>
        <taxon>Formicoidea</taxon>
        <taxon>Formicidae</taxon>
        <taxon>Myrmicinae</taxon>
        <taxon>Cyphomyrmex</taxon>
    </lineage>
</organism>
<dbReference type="AlphaFoldDB" id="A0A195CIL6"/>
<proteinExistence type="predicted"/>
<accession>A0A195CIL6</accession>
<keyword evidence="2" id="KW-1185">Reference proteome</keyword>
<evidence type="ECO:0000313" key="1">
    <source>
        <dbReference type="EMBL" id="KYM99908.1"/>
    </source>
</evidence>
<gene>
    <name evidence="1" type="ORF">ALC62_09529</name>
</gene>
<dbReference type="Proteomes" id="UP000078542">
    <property type="component" value="Unassembled WGS sequence"/>
</dbReference>
<sequence>MSEAVQRGARVHFPGLRRRLRAARKRVSSVDGMEMSGTRSEKRNRMRFETNWYLAD</sequence>
<dbReference type="EMBL" id="KQ977791">
    <property type="protein sequence ID" value="KYM99908.1"/>
    <property type="molecule type" value="Genomic_DNA"/>
</dbReference>
<evidence type="ECO:0000313" key="2">
    <source>
        <dbReference type="Proteomes" id="UP000078542"/>
    </source>
</evidence>